<keyword evidence="2" id="KW-1185">Reference proteome</keyword>
<evidence type="ECO:0000313" key="1">
    <source>
        <dbReference type="EMBL" id="NMM04170.1"/>
    </source>
</evidence>
<dbReference type="EMBL" id="JABBGJ010000074">
    <property type="protein sequence ID" value="NMM04170.1"/>
    <property type="molecule type" value="Genomic_DNA"/>
</dbReference>
<dbReference type="RefSeq" id="WP_169490937.1">
    <property type="nucleotide sequence ID" value="NZ_JABBGJ010000074.1"/>
</dbReference>
<accession>A0A848ISH2</accession>
<sequence>MKTHPQLAVDTISIISHFSVTEGWLSQLATAIGASLMQDMTLTQQALRM</sequence>
<reference evidence="1 2" key="1">
    <citation type="submission" date="2020-04" db="EMBL/GenBank/DDBJ databases">
        <title>Paraburkholderia sp. RP-4-7 isolated from soil.</title>
        <authorList>
            <person name="Dahal R.H."/>
        </authorList>
    </citation>
    <scope>NUCLEOTIDE SEQUENCE [LARGE SCALE GENOMIC DNA]</scope>
    <source>
        <strain evidence="1 2">RP-4-7</strain>
    </source>
</reference>
<name>A0A848ISH2_9BURK</name>
<organism evidence="1 2">
    <name type="scientific">Paraburkholderia polaris</name>
    <dbReference type="NCBI Taxonomy" id="2728848"/>
    <lineage>
        <taxon>Bacteria</taxon>
        <taxon>Pseudomonadati</taxon>
        <taxon>Pseudomonadota</taxon>
        <taxon>Betaproteobacteria</taxon>
        <taxon>Burkholderiales</taxon>
        <taxon>Burkholderiaceae</taxon>
        <taxon>Paraburkholderia</taxon>
    </lineage>
</organism>
<gene>
    <name evidence="1" type="ORF">HHL24_40730</name>
</gene>
<proteinExistence type="predicted"/>
<evidence type="ECO:0000313" key="2">
    <source>
        <dbReference type="Proteomes" id="UP000544134"/>
    </source>
</evidence>
<protein>
    <submittedName>
        <fullName evidence="1">Uncharacterized protein</fullName>
    </submittedName>
</protein>
<comment type="caution">
    <text evidence="1">The sequence shown here is derived from an EMBL/GenBank/DDBJ whole genome shotgun (WGS) entry which is preliminary data.</text>
</comment>
<dbReference type="AlphaFoldDB" id="A0A848ISH2"/>
<dbReference type="Proteomes" id="UP000544134">
    <property type="component" value="Unassembled WGS sequence"/>
</dbReference>